<dbReference type="GO" id="GO:0004527">
    <property type="term" value="F:exonuclease activity"/>
    <property type="evidence" value="ECO:0007669"/>
    <property type="project" value="UniProtKB-KW"/>
</dbReference>
<dbReference type="CDD" id="cd17932">
    <property type="entry name" value="DEXQc_UvrD"/>
    <property type="match status" value="1"/>
</dbReference>
<evidence type="ECO:0000313" key="18">
    <source>
        <dbReference type="EMBL" id="SFM80755.1"/>
    </source>
</evidence>
<dbReference type="InterPro" id="IPR011335">
    <property type="entry name" value="Restrct_endonuc-II-like"/>
</dbReference>
<keyword evidence="3 15" id="KW-0547">Nucleotide-binding</keyword>
<keyword evidence="19" id="KW-1185">Reference proteome</keyword>
<keyword evidence="10" id="KW-0234">DNA repair</keyword>
<evidence type="ECO:0000256" key="12">
    <source>
        <dbReference type="ARBA" id="ARBA00034617"/>
    </source>
</evidence>
<keyword evidence="2" id="KW-0540">Nuclease</keyword>
<dbReference type="Gene3D" id="1.10.486.10">
    <property type="entry name" value="PCRA, domain 4"/>
    <property type="match status" value="1"/>
</dbReference>
<dbReference type="GO" id="GO:0000725">
    <property type="term" value="P:recombinational repair"/>
    <property type="evidence" value="ECO:0007669"/>
    <property type="project" value="TreeGrafter"/>
</dbReference>
<protein>
    <recommendedName>
        <fullName evidence="13">DNA 3'-5' helicase</fullName>
        <ecNumber evidence="13">5.6.2.4</ecNumber>
    </recommendedName>
</protein>
<dbReference type="InterPro" id="IPR011604">
    <property type="entry name" value="PDDEXK-like_dom_sf"/>
</dbReference>
<evidence type="ECO:0000256" key="10">
    <source>
        <dbReference type="ARBA" id="ARBA00023204"/>
    </source>
</evidence>
<dbReference type="STRING" id="487685.SAMN04488696_2483"/>
<dbReference type="SUPFAM" id="SSF52540">
    <property type="entry name" value="P-loop containing nucleoside triphosphate hydrolases"/>
    <property type="match status" value="1"/>
</dbReference>
<dbReference type="Gene3D" id="3.90.320.10">
    <property type="match status" value="1"/>
</dbReference>
<dbReference type="Proteomes" id="UP000198535">
    <property type="component" value="Unassembled WGS sequence"/>
</dbReference>
<dbReference type="InterPro" id="IPR027417">
    <property type="entry name" value="P-loop_NTPase"/>
</dbReference>
<dbReference type="PROSITE" id="PS51198">
    <property type="entry name" value="UVRD_HELICASE_ATP_BIND"/>
    <property type="match status" value="1"/>
</dbReference>
<evidence type="ECO:0000256" key="4">
    <source>
        <dbReference type="ARBA" id="ARBA00022763"/>
    </source>
</evidence>
<accession>A0A1I4TVY0</accession>
<keyword evidence="9" id="KW-0238">DNA-binding</keyword>
<dbReference type="GO" id="GO:0005524">
    <property type="term" value="F:ATP binding"/>
    <property type="evidence" value="ECO:0007669"/>
    <property type="project" value="UniProtKB-UniRule"/>
</dbReference>
<dbReference type="EMBL" id="FOUJ01000005">
    <property type="protein sequence ID" value="SFM80755.1"/>
    <property type="molecule type" value="Genomic_DNA"/>
</dbReference>
<dbReference type="PANTHER" id="PTHR11070">
    <property type="entry name" value="UVRD / RECB / PCRA DNA HELICASE FAMILY MEMBER"/>
    <property type="match status" value="1"/>
</dbReference>
<dbReference type="RefSeq" id="WP_245748031.1">
    <property type="nucleotide sequence ID" value="NZ_FOUJ01000005.1"/>
</dbReference>
<dbReference type="SUPFAM" id="SSF52980">
    <property type="entry name" value="Restriction endonuclease-like"/>
    <property type="match status" value="1"/>
</dbReference>
<reference evidence="19" key="1">
    <citation type="submission" date="2016-10" db="EMBL/GenBank/DDBJ databases">
        <authorList>
            <person name="Varghese N."/>
            <person name="Submissions S."/>
        </authorList>
    </citation>
    <scope>NUCLEOTIDE SEQUENCE [LARGE SCALE GENOMIC DNA]</scope>
    <source>
        <strain evidence="19">Mob M</strain>
    </source>
</reference>
<keyword evidence="7" id="KW-0269">Exonuclease</keyword>
<evidence type="ECO:0000259" key="16">
    <source>
        <dbReference type="PROSITE" id="PS51198"/>
    </source>
</evidence>
<evidence type="ECO:0000256" key="2">
    <source>
        <dbReference type="ARBA" id="ARBA00022722"/>
    </source>
</evidence>
<evidence type="ECO:0000259" key="17">
    <source>
        <dbReference type="PROSITE" id="PS51217"/>
    </source>
</evidence>
<dbReference type="GO" id="GO:0043138">
    <property type="term" value="F:3'-5' DNA helicase activity"/>
    <property type="evidence" value="ECO:0007669"/>
    <property type="project" value="UniProtKB-EC"/>
</dbReference>
<keyword evidence="11" id="KW-0413">Isomerase</keyword>
<keyword evidence="8 15" id="KW-0067">ATP-binding</keyword>
<evidence type="ECO:0000256" key="15">
    <source>
        <dbReference type="PROSITE-ProRule" id="PRU00560"/>
    </source>
</evidence>
<evidence type="ECO:0000256" key="9">
    <source>
        <dbReference type="ARBA" id="ARBA00023125"/>
    </source>
</evidence>
<keyword evidence="4" id="KW-0227">DNA damage</keyword>
<evidence type="ECO:0000256" key="14">
    <source>
        <dbReference type="ARBA" id="ARBA00048988"/>
    </source>
</evidence>
<dbReference type="GO" id="GO:0003677">
    <property type="term" value="F:DNA binding"/>
    <property type="evidence" value="ECO:0007669"/>
    <property type="project" value="UniProtKB-KW"/>
</dbReference>
<dbReference type="Gene3D" id="1.10.10.160">
    <property type="match status" value="1"/>
</dbReference>
<dbReference type="AlphaFoldDB" id="A0A1I4TVY0"/>
<dbReference type="Pfam" id="PF12705">
    <property type="entry name" value="PDDEXK_1"/>
    <property type="match status" value="1"/>
</dbReference>
<dbReference type="InterPro" id="IPR013986">
    <property type="entry name" value="DExx_box_DNA_helicase_dom_sf"/>
</dbReference>
<proteinExistence type="inferred from homology"/>
<comment type="catalytic activity">
    <reaction evidence="14">
        <text>ATP + H2O = ADP + phosphate + H(+)</text>
        <dbReference type="Rhea" id="RHEA:13065"/>
        <dbReference type="ChEBI" id="CHEBI:15377"/>
        <dbReference type="ChEBI" id="CHEBI:15378"/>
        <dbReference type="ChEBI" id="CHEBI:30616"/>
        <dbReference type="ChEBI" id="CHEBI:43474"/>
        <dbReference type="ChEBI" id="CHEBI:456216"/>
        <dbReference type="EC" id="5.6.2.4"/>
    </reaction>
</comment>
<feature type="domain" description="UvrD-like helicase C-terminal" evidence="17">
    <location>
        <begin position="305"/>
        <end position="588"/>
    </location>
</feature>
<comment type="catalytic activity">
    <reaction evidence="12">
        <text>Couples ATP hydrolysis with the unwinding of duplex DNA by translocating in the 3'-5' direction.</text>
        <dbReference type="EC" id="5.6.2.4"/>
    </reaction>
</comment>
<sequence length="1022" mass="116575">MRKMVAGTLNDGQLKAVTYTEGPLLILAGPGSGKTLTITEKVVDLIDNGISAERILALTFSEKAAGEMQERIERQIGIGSGISVSTFHSFCNELIRQFPLDMGISYGTRLISKEHSHVWGIRNIDTFEFENLIIPPVPYDLITSLMEGVSQFQDHLIDHDELKDYIDKKLSDPSIDDEEKDTLLKMADLERFYRHYQEYKWNNNFVDYDDMIAMACSLLEKNNVIKNEVKSRYDYILVDEFQDTNYAQLHLVHLLADSGNLTCVADDDQCIYRFRGAYLSNIKQLNDHYSNLEKVALEVNYRSTNQIVELSKQLVSCNPEREVKDFKAHNSDGELVKVVKAPDDDSEAEWVANEIKRLANEEGLEYQDIYILTRKRADGEKFSDALKALMIPVEYVGSLQLSDFPVIQDALAYMKLLADPFNNGVSFAKVLFREGVTEHNLQKINIQALQVKKTDPTQGDGIYSVLLNDLDYIDITQAELVKSILSRIEEVISYKKNHLPSDTVKYLLTQKTDLYRSQLARNDEHSRRNIKLLNSLVQMVADLELVDGGSEFEAVMEHLALVFNMDIDEGEASEDNTVKVMTIHQSKGKETKVVFVCDLAARHLPLQHRRKPFTVPSDMAKGVQRNADEKELHLEEERRLAYVAMTRAKEKLYLVFPEKYAANVKPSKPSQFLDEIDYENNPLIEFIEAAKTEVHHGTVSVSILQRKKEEYENLVSMYARQGQLDQALESIVVLAQLKELEMNGNLSAFDLGSFLKVSPLEPAELDDLVDGTVPPLVDQNMRFSASKIKEYMDCPLRFKYNSVLRIPTPQKGYFNVGTSVHAVYEEMIRQKMQGKSPSVADAKTMLNDTWNGSAFTSTTREQQEKNKMENMLDIWFDYENTNPNETIDVEQWFDLELEGNHFVGSIDRIDKTPDDEYIIIDYKTGKTTLSKKKMKEDVQLALYCLAVKEKYGKLPMQAGHFYVHPDKAKMVLVDVAVKEVDAVVARVKEVVKGILREDFEVLEDPECRYCDFGAVCEWVNGK</sequence>
<dbReference type="PANTHER" id="PTHR11070:SF2">
    <property type="entry name" value="ATP-DEPENDENT DNA HELICASE SRS2"/>
    <property type="match status" value="1"/>
</dbReference>
<dbReference type="PROSITE" id="PS51217">
    <property type="entry name" value="UVRD_HELICASE_CTER"/>
    <property type="match status" value="1"/>
</dbReference>
<keyword evidence="6 15" id="KW-0347">Helicase</keyword>
<dbReference type="Gene3D" id="3.40.50.300">
    <property type="entry name" value="P-loop containing nucleotide triphosphate hydrolases"/>
    <property type="match status" value="2"/>
</dbReference>
<evidence type="ECO:0000256" key="7">
    <source>
        <dbReference type="ARBA" id="ARBA00022839"/>
    </source>
</evidence>
<evidence type="ECO:0000256" key="3">
    <source>
        <dbReference type="ARBA" id="ARBA00022741"/>
    </source>
</evidence>
<comment type="similarity">
    <text evidence="1">Belongs to the helicase family. UvrD subfamily.</text>
</comment>
<evidence type="ECO:0000256" key="5">
    <source>
        <dbReference type="ARBA" id="ARBA00022801"/>
    </source>
</evidence>
<dbReference type="InterPro" id="IPR014017">
    <property type="entry name" value="DNA_helicase_UvrD-like_C"/>
</dbReference>
<organism evidence="18 19">
    <name type="scientific">Methanolobus profundi</name>
    <dbReference type="NCBI Taxonomy" id="487685"/>
    <lineage>
        <taxon>Archaea</taxon>
        <taxon>Methanobacteriati</taxon>
        <taxon>Methanobacteriota</taxon>
        <taxon>Stenosarchaea group</taxon>
        <taxon>Methanomicrobia</taxon>
        <taxon>Methanosarcinales</taxon>
        <taxon>Methanosarcinaceae</taxon>
        <taxon>Methanolobus</taxon>
    </lineage>
</organism>
<feature type="domain" description="UvrD-like helicase ATP-binding" evidence="16">
    <location>
        <begin position="7"/>
        <end position="304"/>
    </location>
</feature>
<dbReference type="Pfam" id="PF00580">
    <property type="entry name" value="UvrD-helicase"/>
    <property type="match status" value="1"/>
</dbReference>
<evidence type="ECO:0000256" key="13">
    <source>
        <dbReference type="ARBA" id="ARBA00034808"/>
    </source>
</evidence>
<name>A0A1I4TVY0_9EURY</name>
<keyword evidence="5 15" id="KW-0378">Hydrolase</keyword>
<evidence type="ECO:0000256" key="1">
    <source>
        <dbReference type="ARBA" id="ARBA00009922"/>
    </source>
</evidence>
<dbReference type="InterPro" id="IPR014016">
    <property type="entry name" value="UvrD-like_ATP-bd"/>
</dbReference>
<dbReference type="Pfam" id="PF13361">
    <property type="entry name" value="UvrD_C"/>
    <property type="match status" value="1"/>
</dbReference>
<feature type="binding site" evidence="15">
    <location>
        <begin position="28"/>
        <end position="35"/>
    </location>
    <ligand>
        <name>ATP</name>
        <dbReference type="ChEBI" id="CHEBI:30616"/>
    </ligand>
</feature>
<dbReference type="InterPro" id="IPR000212">
    <property type="entry name" value="DNA_helicase_UvrD/REP"/>
</dbReference>
<gene>
    <name evidence="18" type="ORF">SAMN04488696_2483</name>
</gene>
<evidence type="ECO:0000256" key="8">
    <source>
        <dbReference type="ARBA" id="ARBA00022840"/>
    </source>
</evidence>
<evidence type="ECO:0000256" key="11">
    <source>
        <dbReference type="ARBA" id="ARBA00023235"/>
    </source>
</evidence>
<dbReference type="InterPro" id="IPR038726">
    <property type="entry name" value="PDDEXK_AddAB-type"/>
</dbReference>
<dbReference type="EC" id="5.6.2.4" evidence="13"/>
<evidence type="ECO:0000313" key="19">
    <source>
        <dbReference type="Proteomes" id="UP000198535"/>
    </source>
</evidence>
<evidence type="ECO:0000256" key="6">
    <source>
        <dbReference type="ARBA" id="ARBA00022806"/>
    </source>
</evidence>